<proteinExistence type="predicted"/>
<organism evidence="2 3">
    <name type="scientific">Allochromatium humboldtianum</name>
    <dbReference type="NCBI Taxonomy" id="504901"/>
    <lineage>
        <taxon>Bacteria</taxon>
        <taxon>Pseudomonadati</taxon>
        <taxon>Pseudomonadota</taxon>
        <taxon>Gammaproteobacteria</taxon>
        <taxon>Chromatiales</taxon>
        <taxon>Chromatiaceae</taxon>
        <taxon>Allochromatium</taxon>
    </lineage>
</organism>
<keyword evidence="3" id="KW-1185">Reference proteome</keyword>
<comment type="caution">
    <text evidence="2">The sequence shown here is derived from an EMBL/GenBank/DDBJ whole genome shotgun (WGS) entry which is preliminary data.</text>
</comment>
<dbReference type="RefSeq" id="WP_176976244.1">
    <property type="nucleotide sequence ID" value="NZ_JABZEO010000005.1"/>
</dbReference>
<name>A0A850R485_9GAMM</name>
<protein>
    <submittedName>
        <fullName evidence="2">Uncharacterized protein</fullName>
    </submittedName>
</protein>
<dbReference type="Proteomes" id="UP000592294">
    <property type="component" value="Unassembled WGS sequence"/>
</dbReference>
<dbReference type="EMBL" id="JABZEO010000005">
    <property type="protein sequence ID" value="NVZ09489.1"/>
    <property type="molecule type" value="Genomic_DNA"/>
</dbReference>
<sequence length="114" mass="13287">MNTDIETFADALVDMIRARYATRDFIPLHAPRFTDRDRACVPMHTCGHPVRPDALAEHHAVWFATRDRVFIREPDGARSNYWLNAFPTRDLEERDPLMRQSPRRLDPAQALSSR</sequence>
<evidence type="ECO:0000313" key="3">
    <source>
        <dbReference type="Proteomes" id="UP000592294"/>
    </source>
</evidence>
<evidence type="ECO:0000256" key="1">
    <source>
        <dbReference type="SAM" id="MobiDB-lite"/>
    </source>
</evidence>
<reference evidence="2 3" key="1">
    <citation type="submission" date="2020-06" db="EMBL/GenBank/DDBJ databases">
        <title>Whole-genome sequence of Allochromatium humboldtianum DSM 21881, type strain.</title>
        <authorList>
            <person name="Kyndt J.A."/>
            <person name="Meyer T.E."/>
        </authorList>
    </citation>
    <scope>NUCLEOTIDE SEQUENCE [LARGE SCALE GENOMIC DNA]</scope>
    <source>
        <strain evidence="2 3">DSM 21881</strain>
    </source>
</reference>
<evidence type="ECO:0000313" key="2">
    <source>
        <dbReference type="EMBL" id="NVZ09489.1"/>
    </source>
</evidence>
<accession>A0A850R485</accession>
<dbReference type="AlphaFoldDB" id="A0A850R485"/>
<gene>
    <name evidence="2" type="ORF">HW932_09455</name>
</gene>
<feature type="region of interest" description="Disordered" evidence="1">
    <location>
        <begin position="93"/>
        <end position="114"/>
    </location>
</feature>